<keyword evidence="7" id="KW-0679">Respiratory chain</keyword>
<dbReference type="InterPro" id="IPR008698">
    <property type="entry name" value="NDUB7"/>
</dbReference>
<evidence type="ECO:0000256" key="7">
    <source>
        <dbReference type="ARBA" id="ARBA00022660"/>
    </source>
</evidence>
<evidence type="ECO:0000256" key="1">
    <source>
        <dbReference type="ARBA" id="ARBA00003195"/>
    </source>
</evidence>
<sequence length="87" mass="9905">MGGHSSEPFTPIPAPAATAKQARVPLGWRDACGSLLIPLNVCRHETLFATWKCDQERHIYEKCQYDDYISRMKALEKADRKAREEAE</sequence>
<dbReference type="Pfam" id="PF05676">
    <property type="entry name" value="NDUF_B7"/>
    <property type="match status" value="1"/>
</dbReference>
<dbReference type="GO" id="GO:0005743">
    <property type="term" value="C:mitochondrial inner membrane"/>
    <property type="evidence" value="ECO:0007669"/>
    <property type="project" value="UniProtKB-SubCell"/>
</dbReference>
<dbReference type="GO" id="GO:0005758">
    <property type="term" value="C:mitochondrial intermembrane space"/>
    <property type="evidence" value="ECO:0007669"/>
    <property type="project" value="UniProtKB-SubCell"/>
</dbReference>
<comment type="function">
    <text evidence="1">Accessory subunit of the mitochondrial membrane respiratory chain NADH dehydrogenase (Complex I), that is believed not to be involved in catalysis. Complex I functions in the transfer of electrons from NADH to the respiratory chain. The immediate electron acceptor for the enzyme is believed to be ubiquinone.</text>
</comment>
<evidence type="ECO:0000256" key="5">
    <source>
        <dbReference type="ARBA" id="ARBA00018677"/>
    </source>
</evidence>
<comment type="subcellular location">
    <subcellularLocation>
        <location evidence="3">Mitochondrion inner membrane</location>
        <topology evidence="3">Peripheral membrane protein</topology>
    </subcellularLocation>
    <subcellularLocation>
        <location evidence="2">Mitochondrion intermembrane space</location>
    </subcellularLocation>
</comment>
<dbReference type="Proteomes" id="UP000193467">
    <property type="component" value="Unassembled WGS sequence"/>
</dbReference>
<reference evidence="13 14" key="1">
    <citation type="submission" date="2016-07" db="EMBL/GenBank/DDBJ databases">
        <title>Pervasive Adenine N6-methylation of Active Genes in Fungi.</title>
        <authorList>
            <consortium name="DOE Joint Genome Institute"/>
            <person name="Mondo S.J."/>
            <person name="Dannebaum R.O."/>
            <person name="Kuo R.C."/>
            <person name="Labutti K."/>
            <person name="Haridas S."/>
            <person name="Kuo A."/>
            <person name="Salamov A."/>
            <person name="Ahrendt S.R."/>
            <person name="Lipzen A."/>
            <person name="Sullivan W."/>
            <person name="Andreopoulos W.B."/>
            <person name="Clum A."/>
            <person name="Lindquist E."/>
            <person name="Daum C."/>
            <person name="Ramamoorthy G.K."/>
            <person name="Gryganskyi A."/>
            <person name="Culley D."/>
            <person name="Magnuson J.K."/>
            <person name="James T.Y."/>
            <person name="O'Malley M.A."/>
            <person name="Stajich J.E."/>
            <person name="Spatafora J.W."/>
            <person name="Visel A."/>
            <person name="Grigoriev I.V."/>
        </authorList>
    </citation>
    <scope>NUCLEOTIDE SEQUENCE [LARGE SCALE GENOMIC DNA]</scope>
    <source>
        <strain evidence="13 14">62-1032</strain>
    </source>
</reference>
<comment type="caution">
    <text evidence="13">The sequence shown here is derived from an EMBL/GenBank/DDBJ whole genome shotgun (WGS) entry which is preliminary data.</text>
</comment>
<keyword evidence="12" id="KW-1015">Disulfide bond</keyword>
<evidence type="ECO:0000313" key="14">
    <source>
        <dbReference type="Proteomes" id="UP000193467"/>
    </source>
</evidence>
<evidence type="ECO:0000256" key="9">
    <source>
        <dbReference type="ARBA" id="ARBA00022982"/>
    </source>
</evidence>
<evidence type="ECO:0000256" key="10">
    <source>
        <dbReference type="ARBA" id="ARBA00023128"/>
    </source>
</evidence>
<evidence type="ECO:0000256" key="4">
    <source>
        <dbReference type="ARBA" id="ARBA00008006"/>
    </source>
</evidence>
<comment type="similarity">
    <text evidence="4">Belongs to the complex I NDUFB7 subunit family.</text>
</comment>
<evidence type="ECO:0000256" key="3">
    <source>
        <dbReference type="ARBA" id="ARBA00004637"/>
    </source>
</evidence>
<dbReference type="EMBL" id="MCGR01000061">
    <property type="protein sequence ID" value="ORY66922.1"/>
    <property type="molecule type" value="Genomic_DNA"/>
</dbReference>
<organism evidence="13 14">
    <name type="scientific">Leucosporidium creatinivorum</name>
    <dbReference type="NCBI Taxonomy" id="106004"/>
    <lineage>
        <taxon>Eukaryota</taxon>
        <taxon>Fungi</taxon>
        <taxon>Dikarya</taxon>
        <taxon>Basidiomycota</taxon>
        <taxon>Pucciniomycotina</taxon>
        <taxon>Microbotryomycetes</taxon>
        <taxon>Leucosporidiales</taxon>
        <taxon>Leucosporidium</taxon>
    </lineage>
</organism>
<proteinExistence type="inferred from homology"/>
<keyword evidence="13" id="KW-0830">Ubiquinone</keyword>
<name>A0A1Y2E5W6_9BASI</name>
<dbReference type="STRING" id="106004.A0A1Y2E5W6"/>
<keyword evidence="11" id="KW-0472">Membrane</keyword>
<keyword evidence="6" id="KW-0813">Transport</keyword>
<protein>
    <recommendedName>
        <fullName evidence="5">NADH dehydrogenase [ubiquinone] 1 beta subcomplex subunit 7</fullName>
    </recommendedName>
</protein>
<accession>A0A1Y2E5W6</accession>
<gene>
    <name evidence="13" type="ORF">BCR35DRAFT_334480</name>
</gene>
<keyword evidence="10" id="KW-0496">Mitochondrion</keyword>
<evidence type="ECO:0000256" key="6">
    <source>
        <dbReference type="ARBA" id="ARBA00022448"/>
    </source>
</evidence>
<evidence type="ECO:0000256" key="8">
    <source>
        <dbReference type="ARBA" id="ARBA00022792"/>
    </source>
</evidence>
<evidence type="ECO:0000313" key="13">
    <source>
        <dbReference type="EMBL" id="ORY66922.1"/>
    </source>
</evidence>
<evidence type="ECO:0000256" key="2">
    <source>
        <dbReference type="ARBA" id="ARBA00004569"/>
    </source>
</evidence>
<keyword evidence="8" id="KW-0999">Mitochondrion inner membrane</keyword>
<dbReference type="AlphaFoldDB" id="A0A1Y2E5W6"/>
<dbReference type="PANTHER" id="PTHR20900">
    <property type="entry name" value="NADH:UBIQUINONE OXIDOREDUCTASE B18-LIKE SUBUNIT"/>
    <property type="match status" value="1"/>
</dbReference>
<evidence type="ECO:0000256" key="11">
    <source>
        <dbReference type="ARBA" id="ARBA00023136"/>
    </source>
</evidence>
<evidence type="ECO:0000256" key="12">
    <source>
        <dbReference type="ARBA" id="ARBA00023157"/>
    </source>
</evidence>
<dbReference type="OrthoDB" id="268414at2759"/>
<keyword evidence="14" id="KW-1185">Reference proteome</keyword>
<dbReference type="InParanoid" id="A0A1Y2E5W6"/>
<dbReference type="PANTHER" id="PTHR20900:SF0">
    <property type="entry name" value="NADH DEHYDROGENASE [UBIQUINONE] 1 BETA SUBCOMPLEX SUBUNIT 7"/>
    <property type="match status" value="1"/>
</dbReference>
<keyword evidence="9" id="KW-0249">Electron transport</keyword>